<evidence type="ECO:0000256" key="3">
    <source>
        <dbReference type="ARBA" id="ARBA00022737"/>
    </source>
</evidence>
<dbReference type="InterPro" id="IPR036236">
    <property type="entry name" value="Znf_C2H2_sf"/>
</dbReference>
<feature type="domain" description="C2H2-type" evidence="8">
    <location>
        <begin position="56"/>
        <end position="79"/>
    </location>
</feature>
<dbReference type="PANTHER" id="PTHR24394:SF29">
    <property type="entry name" value="MYONEURIN"/>
    <property type="match status" value="1"/>
</dbReference>
<feature type="domain" description="C2H2-type" evidence="8">
    <location>
        <begin position="429"/>
        <end position="444"/>
    </location>
</feature>
<dbReference type="SMART" id="SM00355">
    <property type="entry name" value="ZnF_C2H2"/>
    <property type="match status" value="8"/>
</dbReference>
<feature type="domain" description="C2H2-type" evidence="8">
    <location>
        <begin position="168"/>
        <end position="195"/>
    </location>
</feature>
<name>A0ABQ8RW07_PERAM</name>
<feature type="domain" description="C2H2-type" evidence="8">
    <location>
        <begin position="84"/>
        <end position="111"/>
    </location>
</feature>
<evidence type="ECO:0000256" key="2">
    <source>
        <dbReference type="ARBA" id="ARBA00022723"/>
    </source>
</evidence>
<protein>
    <recommendedName>
        <fullName evidence="8">C2H2-type domain-containing protein</fullName>
    </recommendedName>
</protein>
<dbReference type="SUPFAM" id="SSF57667">
    <property type="entry name" value="beta-beta-alpha zinc fingers"/>
    <property type="match status" value="5"/>
</dbReference>
<evidence type="ECO:0000256" key="4">
    <source>
        <dbReference type="ARBA" id="ARBA00022771"/>
    </source>
</evidence>
<dbReference type="EMBL" id="JAJSOF020000041">
    <property type="protein sequence ID" value="KAJ4425889.1"/>
    <property type="molecule type" value="Genomic_DNA"/>
</dbReference>
<evidence type="ECO:0000256" key="5">
    <source>
        <dbReference type="ARBA" id="ARBA00022833"/>
    </source>
</evidence>
<dbReference type="InterPro" id="IPR013087">
    <property type="entry name" value="Znf_C2H2_type"/>
</dbReference>
<comment type="caution">
    <text evidence="9">The sequence shown here is derived from an EMBL/GenBank/DDBJ whole genome shotgun (WGS) entry which is preliminary data.</text>
</comment>
<accession>A0ABQ8RW07</accession>
<evidence type="ECO:0000256" key="6">
    <source>
        <dbReference type="ARBA" id="ARBA00023242"/>
    </source>
</evidence>
<dbReference type="Gene3D" id="3.30.160.60">
    <property type="entry name" value="Classic Zinc Finger"/>
    <property type="match status" value="7"/>
</dbReference>
<feature type="domain" description="C2H2-type" evidence="8">
    <location>
        <begin position="342"/>
        <end position="370"/>
    </location>
</feature>
<keyword evidence="6" id="KW-0539">Nucleus</keyword>
<keyword evidence="3" id="KW-0677">Repeat</keyword>
<evidence type="ECO:0000313" key="10">
    <source>
        <dbReference type="Proteomes" id="UP001148838"/>
    </source>
</evidence>
<evidence type="ECO:0000259" key="8">
    <source>
        <dbReference type="PROSITE" id="PS50157"/>
    </source>
</evidence>
<dbReference type="Pfam" id="PF00096">
    <property type="entry name" value="zf-C2H2"/>
    <property type="match status" value="5"/>
</dbReference>
<dbReference type="PANTHER" id="PTHR24394">
    <property type="entry name" value="ZINC FINGER PROTEIN"/>
    <property type="match status" value="1"/>
</dbReference>
<evidence type="ECO:0000313" key="9">
    <source>
        <dbReference type="EMBL" id="KAJ4425889.1"/>
    </source>
</evidence>
<dbReference type="Proteomes" id="UP001148838">
    <property type="component" value="Unassembled WGS sequence"/>
</dbReference>
<sequence length="444" mass="50176">IASFDCSILNSHLIEESQEVTSPFGSKLDSHIYDELPRTNESLQSDSSHKTDEVVFKCDICGKILQTSHSLKMHLRRTHGRRIFKCHVTGKYFSTSQTRKDHVRCDAGEKPFKCKTCGNSFSKQGKLRVHQRFHSNKNRFKCDTCGQLFPFPANLRAHIRTHTGEKPFTCDVCGKCYSHPGSLTVHLRTHTGEKPFKCDQCGKCFAYSGGVKEHLRSHTGDKPFKCDTFVMDVIKTEPEVDPLAIDPSENPDAEKPNPSLIEGTLDSIMVKEEIKWEVTSEEYEIATTESVLNTDLIETLKKVESPESCPSSENDAFGSRLDPLTDAHLQSDYSCQAHEALFKCVICGEMLQDFTSLKKHRLRSHRVRTSRCNVCGECFSTKLYLRYHNIRSHAGEEPFTCKICGIGFLTSGNFQNHQPKQSDKIVRVFQCETCGKQFSTPGTL</sequence>
<feature type="domain" description="C2H2-type" evidence="8">
    <location>
        <begin position="196"/>
        <end position="223"/>
    </location>
</feature>
<feature type="domain" description="C2H2-type" evidence="8">
    <location>
        <begin position="112"/>
        <end position="139"/>
    </location>
</feature>
<gene>
    <name evidence="9" type="ORF">ANN_27515</name>
</gene>
<reference evidence="9 10" key="1">
    <citation type="journal article" date="2022" name="Allergy">
        <title>Genome assembly and annotation of Periplaneta americana reveal a comprehensive cockroach allergen profile.</title>
        <authorList>
            <person name="Wang L."/>
            <person name="Xiong Q."/>
            <person name="Saelim N."/>
            <person name="Wang L."/>
            <person name="Nong W."/>
            <person name="Wan A.T."/>
            <person name="Shi M."/>
            <person name="Liu X."/>
            <person name="Cao Q."/>
            <person name="Hui J.H.L."/>
            <person name="Sookrung N."/>
            <person name="Leung T.F."/>
            <person name="Tungtrongchitr A."/>
            <person name="Tsui S.K.W."/>
        </authorList>
    </citation>
    <scope>NUCLEOTIDE SEQUENCE [LARGE SCALE GENOMIC DNA]</scope>
    <source>
        <strain evidence="9">PWHHKU_190912</strain>
    </source>
</reference>
<keyword evidence="10" id="KW-1185">Reference proteome</keyword>
<keyword evidence="2" id="KW-0479">Metal-binding</keyword>
<dbReference type="PROSITE" id="PS00028">
    <property type="entry name" value="ZINC_FINGER_C2H2_1"/>
    <property type="match status" value="7"/>
</dbReference>
<evidence type="ECO:0000256" key="1">
    <source>
        <dbReference type="ARBA" id="ARBA00004123"/>
    </source>
</evidence>
<keyword evidence="4 7" id="KW-0863">Zinc-finger</keyword>
<dbReference type="Pfam" id="PF13912">
    <property type="entry name" value="zf-C2H2_6"/>
    <property type="match status" value="1"/>
</dbReference>
<feature type="non-terminal residue" evidence="9">
    <location>
        <position position="1"/>
    </location>
</feature>
<keyword evidence="5" id="KW-0862">Zinc</keyword>
<feature type="domain" description="C2H2-type" evidence="8">
    <location>
        <begin position="370"/>
        <end position="398"/>
    </location>
</feature>
<feature type="domain" description="C2H2-type" evidence="8">
    <location>
        <begin position="140"/>
        <end position="167"/>
    </location>
</feature>
<proteinExistence type="predicted"/>
<organism evidence="9 10">
    <name type="scientific">Periplaneta americana</name>
    <name type="common">American cockroach</name>
    <name type="synonym">Blatta americana</name>
    <dbReference type="NCBI Taxonomy" id="6978"/>
    <lineage>
        <taxon>Eukaryota</taxon>
        <taxon>Metazoa</taxon>
        <taxon>Ecdysozoa</taxon>
        <taxon>Arthropoda</taxon>
        <taxon>Hexapoda</taxon>
        <taxon>Insecta</taxon>
        <taxon>Pterygota</taxon>
        <taxon>Neoptera</taxon>
        <taxon>Polyneoptera</taxon>
        <taxon>Dictyoptera</taxon>
        <taxon>Blattodea</taxon>
        <taxon>Blattoidea</taxon>
        <taxon>Blattidae</taxon>
        <taxon>Blattinae</taxon>
        <taxon>Periplaneta</taxon>
    </lineage>
</organism>
<evidence type="ECO:0000256" key="7">
    <source>
        <dbReference type="PROSITE-ProRule" id="PRU00042"/>
    </source>
</evidence>
<comment type="subcellular location">
    <subcellularLocation>
        <location evidence="1">Nucleus</location>
    </subcellularLocation>
</comment>
<dbReference type="PROSITE" id="PS50157">
    <property type="entry name" value="ZINC_FINGER_C2H2_2"/>
    <property type="match status" value="9"/>
</dbReference>